<evidence type="ECO:0000256" key="11">
    <source>
        <dbReference type="ARBA" id="ARBA00048432"/>
    </source>
</evidence>
<accession>A0A316YGW2</accession>
<dbReference type="InterPro" id="IPR003593">
    <property type="entry name" value="AAA+_ATPase"/>
</dbReference>
<keyword evidence="9" id="KW-0067">ATP-binding</keyword>
<organism evidence="15 16">
    <name type="scientific">Acaromyces ingoldii</name>
    <dbReference type="NCBI Taxonomy" id="215250"/>
    <lineage>
        <taxon>Eukaryota</taxon>
        <taxon>Fungi</taxon>
        <taxon>Dikarya</taxon>
        <taxon>Basidiomycota</taxon>
        <taxon>Ustilaginomycotina</taxon>
        <taxon>Exobasidiomycetes</taxon>
        <taxon>Exobasidiales</taxon>
        <taxon>Cryptobasidiaceae</taxon>
        <taxon>Acaromyces</taxon>
    </lineage>
</organism>
<proteinExistence type="inferred from homology"/>
<keyword evidence="8" id="KW-0347">Helicase</keyword>
<dbReference type="STRING" id="215250.A0A316YGW2"/>
<comment type="catalytic activity">
    <reaction evidence="11">
        <text>ATP + H2O = ADP + phosphate + H(+)</text>
        <dbReference type="Rhea" id="RHEA:13065"/>
        <dbReference type="ChEBI" id="CHEBI:15377"/>
        <dbReference type="ChEBI" id="CHEBI:15378"/>
        <dbReference type="ChEBI" id="CHEBI:30616"/>
        <dbReference type="ChEBI" id="CHEBI:43474"/>
        <dbReference type="ChEBI" id="CHEBI:456216"/>
        <dbReference type="EC" id="3.6.4.12"/>
    </reaction>
    <physiologicalReaction direction="left-to-right" evidence="11">
        <dbReference type="Rhea" id="RHEA:13066"/>
    </physiologicalReaction>
</comment>
<keyword evidence="10" id="KW-0539">Nucleus</keyword>
<feature type="region of interest" description="Disordered" evidence="12">
    <location>
        <begin position="378"/>
        <end position="418"/>
    </location>
</feature>
<dbReference type="FunCoup" id="A0A316YGW2">
    <property type="interactions" value="202"/>
</dbReference>
<feature type="region of interest" description="Disordered" evidence="12">
    <location>
        <begin position="192"/>
        <end position="227"/>
    </location>
</feature>
<evidence type="ECO:0000256" key="4">
    <source>
        <dbReference type="ARBA" id="ARBA00012551"/>
    </source>
</evidence>
<keyword evidence="7 15" id="KW-0378">Hydrolase</keyword>
<evidence type="ECO:0000256" key="7">
    <source>
        <dbReference type="ARBA" id="ARBA00022801"/>
    </source>
</evidence>
<dbReference type="GO" id="GO:0005634">
    <property type="term" value="C:nucleus"/>
    <property type="evidence" value="ECO:0007669"/>
    <property type="project" value="UniProtKB-SubCell"/>
</dbReference>
<evidence type="ECO:0000256" key="8">
    <source>
        <dbReference type="ARBA" id="ARBA00022806"/>
    </source>
</evidence>
<dbReference type="GO" id="GO:0005524">
    <property type="term" value="F:ATP binding"/>
    <property type="evidence" value="ECO:0007669"/>
    <property type="project" value="UniProtKB-KW"/>
</dbReference>
<dbReference type="Gene3D" id="2.40.30.270">
    <property type="match status" value="1"/>
</dbReference>
<dbReference type="GO" id="GO:0005737">
    <property type="term" value="C:cytoplasm"/>
    <property type="evidence" value="ECO:0007669"/>
    <property type="project" value="UniProtKB-SubCell"/>
</dbReference>
<evidence type="ECO:0000256" key="5">
    <source>
        <dbReference type="ARBA" id="ARBA00022490"/>
    </source>
</evidence>
<feature type="region of interest" description="Disordered" evidence="12">
    <location>
        <begin position="504"/>
        <end position="576"/>
    </location>
</feature>
<dbReference type="GO" id="GO:0003723">
    <property type="term" value="F:RNA binding"/>
    <property type="evidence" value="ECO:0007669"/>
    <property type="project" value="InterPro"/>
</dbReference>
<keyword evidence="6" id="KW-0547">Nucleotide-binding</keyword>
<evidence type="ECO:0000256" key="2">
    <source>
        <dbReference type="ARBA" id="ARBA00004496"/>
    </source>
</evidence>
<dbReference type="EC" id="3.6.4.12" evidence="4"/>
<dbReference type="SMART" id="SM00382">
    <property type="entry name" value="AAA"/>
    <property type="match status" value="1"/>
</dbReference>
<dbReference type="InterPro" id="IPR027417">
    <property type="entry name" value="P-loop_NTPase"/>
</dbReference>
<feature type="domain" description="AAA+ ATPase" evidence="13">
    <location>
        <begin position="270"/>
        <end position="548"/>
    </location>
</feature>
<evidence type="ECO:0000256" key="10">
    <source>
        <dbReference type="ARBA" id="ARBA00023242"/>
    </source>
</evidence>
<sequence length="835" mass="90672">MTLHQPEPPSEEALTRWLQKHVDLLAAERKEEQDQSRLLLSKCSPKQLERNGLAVLGLGALNVSIGLGGKILAELERPAAYHTSPIIPPHTLRPGDIVQLEDHATDPTKPLKTKASGSSDAYRPAPGVVFKVSDSKLVIALGANNKKKPDGSGSEAPELPHRIRVVKVANEATFDRMEATLARLAKQLGLTIKTSRSKPGDGSSSESEVEGQGDGEGQGSKGSSPSSNLIRALVAQTPPTWAKDVTMPLPLFNTGLNESQQRAITFALASNHFALIHGPPGTGKTTAVAELVLQLALGQEKRVLVCGASNLAADNVMERIIERGGDALRAKGLGITRIGHPARVLQSLVTSTLDYQSQNSSEGSLLKDVREELQASMKVLRPDRDAPAAGNKSTSYRGQASSRAGGKGRMSGSERRQRWDEVRALRKEYRKRERGLTKAVISRASIVVATCHGAGGRQLNNVEFDAVIIDEACQATEAACWIPIMRARAEGKVILAGDHLQLPPTVKGYRHSQDKRKSAKPNKSKKQEANADEAASRLSNISLNGDGDAQDNEEDEGEGGSFEASKAKGRDKQRVVLRPPRSLETTLFSRLLGLYGPGCKNLLDVQYRMNQEIMTFPNEALYESQLKAHESNCSIRLFDLDNYELARPETEEEEKDDVRLAPIVFIDTAGSDMFETSASASDDVDSIVGRESKTNVHEVELVHAHVETLLQAGLRPSQIGVLSPYSAQVSLLADRLSGFRDAASGERVEIGTVDGMQGRENEAIVISLVRSNEEGNVGFLAEKRRLNVAMTRPKRQLCVIGDSTTCRDSGDEYLGKWMDHLEENALVDLALLRNQ</sequence>
<comment type="similarity">
    <text evidence="3">Belongs to the DNA2/NAM7 helicase family.</text>
</comment>
<dbReference type="InterPro" id="IPR048761">
    <property type="entry name" value="SMUBP-2_HCS1_1B"/>
</dbReference>
<keyword evidence="16" id="KW-1185">Reference proteome</keyword>
<evidence type="ECO:0000256" key="3">
    <source>
        <dbReference type="ARBA" id="ARBA00007913"/>
    </source>
</evidence>
<dbReference type="RefSeq" id="XP_025375579.1">
    <property type="nucleotide sequence ID" value="XM_025522391.1"/>
</dbReference>
<dbReference type="PANTHER" id="PTHR43788">
    <property type="entry name" value="DNA2/NAM7 HELICASE FAMILY MEMBER"/>
    <property type="match status" value="1"/>
</dbReference>
<dbReference type="PANTHER" id="PTHR43788:SF8">
    <property type="entry name" value="DNA-BINDING PROTEIN SMUBP-2"/>
    <property type="match status" value="1"/>
</dbReference>
<evidence type="ECO:0000259" key="14">
    <source>
        <dbReference type="SMART" id="SM00487"/>
    </source>
</evidence>
<feature type="compositionally biased region" description="Basic and acidic residues" evidence="12">
    <location>
        <begin position="565"/>
        <end position="574"/>
    </location>
</feature>
<dbReference type="GO" id="GO:0016787">
    <property type="term" value="F:hydrolase activity"/>
    <property type="evidence" value="ECO:0007669"/>
    <property type="project" value="UniProtKB-KW"/>
</dbReference>
<keyword evidence="5" id="KW-0963">Cytoplasm</keyword>
<evidence type="ECO:0000256" key="6">
    <source>
        <dbReference type="ARBA" id="ARBA00022741"/>
    </source>
</evidence>
<dbReference type="InterPro" id="IPR041679">
    <property type="entry name" value="DNA2/NAM7-like_C"/>
</dbReference>
<dbReference type="Pfam" id="PF13087">
    <property type="entry name" value="AAA_12"/>
    <property type="match status" value="1"/>
</dbReference>
<protein>
    <recommendedName>
        <fullName evidence="4">DNA helicase</fullName>
        <ecNumber evidence="4">3.6.4.12</ecNumber>
    </recommendedName>
</protein>
<evidence type="ECO:0000259" key="13">
    <source>
        <dbReference type="SMART" id="SM00382"/>
    </source>
</evidence>
<evidence type="ECO:0000313" key="16">
    <source>
        <dbReference type="Proteomes" id="UP000245768"/>
    </source>
</evidence>
<dbReference type="Pfam" id="PF21138">
    <property type="entry name" value="SMUBP-2_HCS1_1B"/>
    <property type="match status" value="1"/>
</dbReference>
<dbReference type="InParanoid" id="A0A316YGW2"/>
<comment type="subcellular location">
    <subcellularLocation>
        <location evidence="2">Cytoplasm</location>
    </subcellularLocation>
    <subcellularLocation>
        <location evidence="1">Nucleus</location>
    </subcellularLocation>
</comment>
<dbReference type="Gene3D" id="3.40.50.300">
    <property type="entry name" value="P-loop containing nucleotide triphosphate hydrolases"/>
    <property type="match status" value="2"/>
</dbReference>
<dbReference type="InterPro" id="IPR050534">
    <property type="entry name" value="Coronavir_polyprotein_1ab"/>
</dbReference>
<dbReference type="SMART" id="SM00487">
    <property type="entry name" value="DEXDc"/>
    <property type="match status" value="1"/>
</dbReference>
<reference evidence="15 16" key="1">
    <citation type="journal article" date="2018" name="Mol. Biol. Evol.">
        <title>Broad Genomic Sampling Reveals a Smut Pathogenic Ancestry of the Fungal Clade Ustilaginomycotina.</title>
        <authorList>
            <person name="Kijpornyongpan T."/>
            <person name="Mondo S.J."/>
            <person name="Barry K."/>
            <person name="Sandor L."/>
            <person name="Lee J."/>
            <person name="Lipzen A."/>
            <person name="Pangilinan J."/>
            <person name="LaButti K."/>
            <person name="Hainaut M."/>
            <person name="Henrissat B."/>
            <person name="Grigoriev I.V."/>
            <person name="Spatafora J.W."/>
            <person name="Aime M.C."/>
        </authorList>
    </citation>
    <scope>NUCLEOTIDE SEQUENCE [LARGE SCALE GENOMIC DNA]</scope>
    <source>
        <strain evidence="15 16">MCA 4198</strain>
    </source>
</reference>
<name>A0A316YGW2_9BASI</name>
<dbReference type="InterPro" id="IPR014001">
    <property type="entry name" value="Helicase_ATP-bd"/>
</dbReference>
<dbReference type="GO" id="GO:0043139">
    <property type="term" value="F:5'-3' DNA helicase activity"/>
    <property type="evidence" value="ECO:0007669"/>
    <property type="project" value="TreeGrafter"/>
</dbReference>
<dbReference type="GeneID" id="37044307"/>
<feature type="domain" description="Helicase ATP-binding" evidence="14">
    <location>
        <begin position="252"/>
        <end position="528"/>
    </location>
</feature>
<evidence type="ECO:0000256" key="12">
    <source>
        <dbReference type="SAM" id="MobiDB-lite"/>
    </source>
</evidence>
<evidence type="ECO:0000313" key="15">
    <source>
        <dbReference type="EMBL" id="PWN88381.1"/>
    </source>
</evidence>
<dbReference type="OrthoDB" id="6730379at2759"/>
<evidence type="ECO:0000256" key="9">
    <source>
        <dbReference type="ARBA" id="ARBA00022840"/>
    </source>
</evidence>
<dbReference type="Proteomes" id="UP000245768">
    <property type="component" value="Unassembled WGS sequence"/>
</dbReference>
<dbReference type="InterPro" id="IPR041677">
    <property type="entry name" value="DNA2/NAM7_AAA_11"/>
</dbReference>
<feature type="compositionally biased region" description="Polar residues" evidence="12">
    <location>
        <begin position="391"/>
        <end position="402"/>
    </location>
</feature>
<dbReference type="InterPro" id="IPR047187">
    <property type="entry name" value="SF1_C_Upf1"/>
</dbReference>
<dbReference type="EMBL" id="KZ819638">
    <property type="protein sequence ID" value="PWN88381.1"/>
    <property type="molecule type" value="Genomic_DNA"/>
</dbReference>
<gene>
    <name evidence="15" type="ORF">FA10DRAFT_268577</name>
</gene>
<evidence type="ECO:0000256" key="1">
    <source>
        <dbReference type="ARBA" id="ARBA00004123"/>
    </source>
</evidence>
<dbReference type="SUPFAM" id="SSF52540">
    <property type="entry name" value="P-loop containing nucleoside triphosphate hydrolases"/>
    <property type="match status" value="1"/>
</dbReference>
<dbReference type="CDD" id="cd18808">
    <property type="entry name" value="SF1_C_Upf1"/>
    <property type="match status" value="1"/>
</dbReference>
<dbReference type="Pfam" id="PF13086">
    <property type="entry name" value="AAA_11"/>
    <property type="match status" value="1"/>
</dbReference>
<feature type="compositionally biased region" description="Acidic residues" evidence="12">
    <location>
        <begin position="548"/>
        <end position="558"/>
    </location>
</feature>
<dbReference type="AlphaFoldDB" id="A0A316YGW2"/>